<dbReference type="EMBL" id="CM046399">
    <property type="protein sequence ID" value="KAI8528038.1"/>
    <property type="molecule type" value="Genomic_DNA"/>
</dbReference>
<gene>
    <name evidence="1" type="ORF">RHMOL_Rhmol12G0120000</name>
</gene>
<name>A0ACC0LIQ9_RHOML</name>
<sequence>MEEEIKAEFNKNGFTLDEEQEILQKCLTFCIQYKLSPSDLVSSWELFSLNRQLELTVKNAHMDAFLLQLQDDQKEAIIKNESGLHFYSNDLDIQMEIISHVAFSLEDHRNGGNKLHTFLQSKYHCVYLSWKNFLCRILSDEHEDTKVGILGTPTGRNDTHCPEPLDSTHEVNGNSFSSGKPPESVTPFGQRKSKFVVQSTLIDLPNTEIIKKEEDHGNSEDYIIMRVQPSARCSLVIHGSQLEPGCRFMYDKIEDKFNFLENRIRKHATALVASGLCEEAKDPTVASQETVFAAGMICCDEEGRLKEKPVLLQSRVVRQDIVVATTRQPLSLIGTASLDPWPILCLKPSTHLLPCVEHSGGQRVRLDLQKLSQFSIFPGQVVGVEGHNPSGHCLIASKLIDCVPMSVPSDEYLHPTKKQAVDQEFQLTDPSMLGELSMHVHSCLWNLQQIIAAGPFTTIDNLFFEPLAELLAYARRKQPQLLLLLGPFIDSEHPEIKKGTVNRTFDEIFRLEVLERLQDYVEYMGSAVRVVLVPSVRDANHDFVFPQPAFDIEQPDLKHKITSLTNPGIFSVNGIKIGCCTVDILKQLSGEEISRNPLGGSKQRMSRLANHLLSQRRHVMKALQISCVPDILILSSDLAHFLKVLSVGDKSEGEEQAKCVCVNPGRLSRGEGAGFFVELNYHQNPDSTTASVISI</sequence>
<evidence type="ECO:0000313" key="1">
    <source>
        <dbReference type="EMBL" id="KAI8528038.1"/>
    </source>
</evidence>
<accession>A0ACC0LIQ9</accession>
<evidence type="ECO:0000313" key="2">
    <source>
        <dbReference type="Proteomes" id="UP001062846"/>
    </source>
</evidence>
<keyword evidence="2" id="KW-1185">Reference proteome</keyword>
<proteinExistence type="predicted"/>
<protein>
    <submittedName>
        <fullName evidence="1">Uncharacterized protein</fullName>
    </submittedName>
</protein>
<reference evidence="1" key="1">
    <citation type="submission" date="2022-02" db="EMBL/GenBank/DDBJ databases">
        <title>Plant Genome Project.</title>
        <authorList>
            <person name="Zhang R.-G."/>
        </authorList>
    </citation>
    <scope>NUCLEOTIDE SEQUENCE</scope>
    <source>
        <strain evidence="1">AT1</strain>
    </source>
</reference>
<dbReference type="Proteomes" id="UP001062846">
    <property type="component" value="Chromosome 12"/>
</dbReference>
<comment type="caution">
    <text evidence="1">The sequence shown here is derived from an EMBL/GenBank/DDBJ whole genome shotgun (WGS) entry which is preliminary data.</text>
</comment>
<organism evidence="1 2">
    <name type="scientific">Rhododendron molle</name>
    <name type="common">Chinese azalea</name>
    <name type="synonym">Azalea mollis</name>
    <dbReference type="NCBI Taxonomy" id="49168"/>
    <lineage>
        <taxon>Eukaryota</taxon>
        <taxon>Viridiplantae</taxon>
        <taxon>Streptophyta</taxon>
        <taxon>Embryophyta</taxon>
        <taxon>Tracheophyta</taxon>
        <taxon>Spermatophyta</taxon>
        <taxon>Magnoliopsida</taxon>
        <taxon>eudicotyledons</taxon>
        <taxon>Gunneridae</taxon>
        <taxon>Pentapetalae</taxon>
        <taxon>asterids</taxon>
        <taxon>Ericales</taxon>
        <taxon>Ericaceae</taxon>
        <taxon>Ericoideae</taxon>
        <taxon>Rhodoreae</taxon>
        <taxon>Rhododendron</taxon>
    </lineage>
</organism>